<protein>
    <submittedName>
        <fullName evidence="3">Uncharacterized protein</fullName>
    </submittedName>
</protein>
<dbReference type="RefSeq" id="WP_266257900.1">
    <property type="nucleotide sequence ID" value="NZ_JAMXWF010000008.1"/>
</dbReference>
<evidence type="ECO:0000313" key="2">
    <source>
        <dbReference type="EMBL" id="MCX4146183.1"/>
    </source>
</evidence>
<organism evidence="3 5">
    <name type="scientific">Paraburkholderia madseniana</name>
    <dbReference type="NCBI Taxonomy" id="2599607"/>
    <lineage>
        <taxon>Bacteria</taxon>
        <taxon>Pseudomonadati</taxon>
        <taxon>Pseudomonadota</taxon>
        <taxon>Betaproteobacteria</taxon>
        <taxon>Burkholderiales</taxon>
        <taxon>Burkholderiaceae</taxon>
        <taxon>Paraburkholderia</taxon>
    </lineage>
</organism>
<dbReference type="EMBL" id="JAPKHW010000008">
    <property type="protein sequence ID" value="MCX4146183.1"/>
    <property type="molecule type" value="Genomic_DNA"/>
</dbReference>
<gene>
    <name evidence="3" type="ORF">NIE36_12440</name>
    <name evidence="2" type="ORF">OSB80_12475</name>
</gene>
<dbReference type="AlphaFoldDB" id="A0AAP5ENY4"/>
<dbReference type="EMBL" id="JAMXWF010000008">
    <property type="protein sequence ID" value="MDQ6408009.1"/>
    <property type="molecule type" value="Genomic_DNA"/>
</dbReference>
<keyword evidence="4" id="KW-1185">Reference proteome</keyword>
<proteinExistence type="predicted"/>
<evidence type="ECO:0000256" key="1">
    <source>
        <dbReference type="SAM" id="MobiDB-lite"/>
    </source>
</evidence>
<name>A0AAP5ENY4_9BURK</name>
<evidence type="ECO:0000313" key="3">
    <source>
        <dbReference type="EMBL" id="MDQ6408009.1"/>
    </source>
</evidence>
<reference evidence="3" key="1">
    <citation type="submission" date="2022-06" db="EMBL/GenBank/DDBJ databases">
        <title>PHB producers.</title>
        <authorList>
            <person name="Besaury L."/>
        </authorList>
    </citation>
    <scope>NUCLEOTIDE SEQUENCE</scope>
    <source>
        <strain evidence="3 4">SEWS6</strain>
    </source>
</reference>
<comment type="caution">
    <text evidence="3">The sequence shown here is derived from an EMBL/GenBank/DDBJ whole genome shotgun (WGS) entry which is preliminary data.</text>
</comment>
<dbReference type="Proteomes" id="UP001242288">
    <property type="component" value="Unassembled WGS sequence"/>
</dbReference>
<accession>A0AAP5ENY4</accession>
<sequence length="91" mass="10067">MLPGIGCAEFERPIELRIEQHIKRPAPERLLRKSLRRASANPAGFDALPETGRAMRPFLPVALGRKIPNRTARAKTGPTPGTLRRVTGFNV</sequence>
<evidence type="ECO:0000313" key="4">
    <source>
        <dbReference type="Proteomes" id="UP001209412"/>
    </source>
</evidence>
<feature type="region of interest" description="Disordered" evidence="1">
    <location>
        <begin position="69"/>
        <end position="91"/>
    </location>
</feature>
<dbReference type="Proteomes" id="UP001209412">
    <property type="component" value="Unassembled WGS sequence"/>
</dbReference>
<evidence type="ECO:0000313" key="5">
    <source>
        <dbReference type="Proteomes" id="UP001242288"/>
    </source>
</evidence>